<feature type="transmembrane region" description="Helical" evidence="1">
    <location>
        <begin position="77"/>
        <end position="96"/>
    </location>
</feature>
<gene>
    <name evidence="2" type="ORF">Micbo1qcDRAFT_193985</name>
</gene>
<keyword evidence="1" id="KW-0472">Membrane</keyword>
<dbReference type="Pfam" id="PF16015">
    <property type="entry name" value="Promethin"/>
    <property type="match status" value="1"/>
</dbReference>
<sequence length="176" mass="19478">MGADNVGAKARATASSAYAYGRDTVDRVVDPAVRQEYYHRTTTFATTRPIVTSFILFNLIFSFIPVVFFFSFVVSTFCLALVSALCFTFFWAGVGLCFLVPVLFFTIGVGVLAWLWALAAFFVSRYIYSLVNPHAAEPSTNGVAADDKVVIFPRSDSANRADYVDRIKTEASDFKQ</sequence>
<dbReference type="STRING" id="196109.A0A136J5T8"/>
<accession>A0A136J5T8</accession>
<reference evidence="3" key="1">
    <citation type="submission" date="2016-02" db="EMBL/GenBank/DDBJ databases">
        <title>Draft genome sequence of Microdochium bolleyi, a fungal endophyte of beachgrass.</title>
        <authorList>
            <consortium name="DOE Joint Genome Institute"/>
            <person name="David A.S."/>
            <person name="May G."/>
            <person name="Haridas S."/>
            <person name="Lim J."/>
            <person name="Wang M."/>
            <person name="Labutti K."/>
            <person name="Lipzen A."/>
            <person name="Barry K."/>
            <person name="Grigoriev I.V."/>
        </authorList>
    </citation>
    <scope>NUCLEOTIDE SEQUENCE [LARGE SCALE GENOMIC DNA]</scope>
    <source>
        <strain evidence="3">J235TASD1</strain>
    </source>
</reference>
<evidence type="ECO:0000256" key="1">
    <source>
        <dbReference type="SAM" id="Phobius"/>
    </source>
</evidence>
<evidence type="ECO:0000313" key="2">
    <source>
        <dbReference type="EMBL" id="KXJ92561.1"/>
    </source>
</evidence>
<dbReference type="EMBL" id="KQ964248">
    <property type="protein sequence ID" value="KXJ92561.1"/>
    <property type="molecule type" value="Genomic_DNA"/>
</dbReference>
<keyword evidence="1" id="KW-0812">Transmembrane</keyword>
<organism evidence="2 3">
    <name type="scientific">Microdochium bolleyi</name>
    <dbReference type="NCBI Taxonomy" id="196109"/>
    <lineage>
        <taxon>Eukaryota</taxon>
        <taxon>Fungi</taxon>
        <taxon>Dikarya</taxon>
        <taxon>Ascomycota</taxon>
        <taxon>Pezizomycotina</taxon>
        <taxon>Sordariomycetes</taxon>
        <taxon>Xylariomycetidae</taxon>
        <taxon>Xylariales</taxon>
        <taxon>Microdochiaceae</taxon>
        <taxon>Microdochium</taxon>
    </lineage>
</organism>
<dbReference type="Proteomes" id="UP000070501">
    <property type="component" value="Unassembled WGS sequence"/>
</dbReference>
<protein>
    <submittedName>
        <fullName evidence="2">Uncharacterized protein</fullName>
    </submittedName>
</protein>
<dbReference type="AlphaFoldDB" id="A0A136J5T8"/>
<dbReference type="InParanoid" id="A0A136J5T8"/>
<feature type="transmembrane region" description="Helical" evidence="1">
    <location>
        <begin position="50"/>
        <end position="70"/>
    </location>
</feature>
<keyword evidence="1" id="KW-1133">Transmembrane helix</keyword>
<dbReference type="OrthoDB" id="3928876at2759"/>
<keyword evidence="3" id="KW-1185">Reference proteome</keyword>
<proteinExistence type="predicted"/>
<evidence type="ECO:0000313" key="3">
    <source>
        <dbReference type="Proteomes" id="UP000070501"/>
    </source>
</evidence>
<feature type="transmembrane region" description="Helical" evidence="1">
    <location>
        <begin position="102"/>
        <end position="123"/>
    </location>
</feature>
<name>A0A136J5T8_9PEZI</name>